<feature type="domain" description="RGS" evidence="8">
    <location>
        <begin position="5"/>
        <end position="106"/>
    </location>
</feature>
<feature type="region of interest" description="Disordered" evidence="7">
    <location>
        <begin position="230"/>
        <end position="266"/>
    </location>
</feature>
<dbReference type="PROSITE" id="PS50132">
    <property type="entry name" value="RGS"/>
    <property type="match status" value="1"/>
</dbReference>
<evidence type="ECO:0000256" key="4">
    <source>
        <dbReference type="PIRSR" id="PIRSR623088-2"/>
    </source>
</evidence>
<dbReference type="SUPFAM" id="SSF109604">
    <property type="entry name" value="HD-domain/PDEase-like"/>
    <property type="match status" value="1"/>
</dbReference>
<sequence>ARVGLQFLQAVQKYRLEVSKPGSEPTRPAFSLYSQYIHAGDDNTPVVAVPLMSLETTRTRLTQLSMAKGSSIVAMPPESAFEAVEEEVVSYLERYTMAEFYQSRYYVLVDIVSRICSQQEPVSMGFFQSFLHRNFGSKSTFCNPLCVVDGYKPVTGSVASDKRREGKGVCEKEGLPLRGTLPLSSIVGTLESMAHDQSNSLSQTHRDALIFAHFIASSYGNVDVTDCTPMLQGASTRSPPNPPAGTPSGMSTPTGSTQTRAKTRNARDFVTAVFTAFEGPSMSHTHHTHHRHHEATGTGGERGGERGTEGERTECSLGTHPSETSLGSFGSLGSPGRSYDAMPESEREREREQGIFRWATEEFVPSPVPDVFPLPLDPVPLVWTPAWDVYGVFPAGEEEAVECIAGIPRSASYLALPTVVDSAMQELGLYDRLRVSRRQLWYCICTMQQAYSSENPYHNSTHATDVTHMAVSMAMAMLRQNPHVFGPLEMFTLILACASHDVEHPGFDNKYLCRTRHPIAVRFNNQSVLENHHAHLGWGLIKESSVIEHFTQKDRQIVRRLFVDLVLETDPSTNFDFSKRNLGLHRAVTWTQWPSVSGAAPLFTDNMDERHVAQTRYTLLALIIKLADLSNPFRPQSVAKVYAECIMREFYKQGDSEMEYCHGVTLANHQDRTQYPSNMSGCQIAFIANLARPLLNLFSATLEAMSGSAGAIGSGVRPPFLDQIDANIEANVAYWTHLRDLAPTGGRHRRVVVHRPIPVHTRQVRHVSVEAEALCESDPPPARQAEPSLSVSEGETETEGERRV</sequence>
<dbReference type="Proteomes" id="UP000265618">
    <property type="component" value="Unassembled WGS sequence"/>
</dbReference>
<dbReference type="InterPro" id="IPR023088">
    <property type="entry name" value="PDEase"/>
</dbReference>
<organism evidence="10 11">
    <name type="scientific">Kipferlia bialata</name>
    <dbReference type="NCBI Taxonomy" id="797122"/>
    <lineage>
        <taxon>Eukaryota</taxon>
        <taxon>Metamonada</taxon>
        <taxon>Carpediemonas-like organisms</taxon>
        <taxon>Kipferlia</taxon>
    </lineage>
</organism>
<dbReference type="PROSITE" id="PS00126">
    <property type="entry name" value="PDEASE_I_1"/>
    <property type="match status" value="1"/>
</dbReference>
<dbReference type="OrthoDB" id="546632at2759"/>
<dbReference type="AlphaFoldDB" id="A0A9K3GHY0"/>
<dbReference type="GO" id="GO:0046872">
    <property type="term" value="F:metal ion binding"/>
    <property type="evidence" value="ECO:0007669"/>
    <property type="project" value="UniProtKB-KW"/>
</dbReference>
<feature type="binding site" evidence="4">
    <location>
        <position position="501"/>
    </location>
    <ligand>
        <name>AMP</name>
        <dbReference type="ChEBI" id="CHEBI:456215"/>
    </ligand>
</feature>
<protein>
    <recommendedName>
        <fullName evidence="6">Phosphodiesterase</fullName>
        <ecNumber evidence="6">3.1.4.-</ecNumber>
    </recommendedName>
</protein>
<accession>A0A9K3GHY0</accession>
<dbReference type="Gene3D" id="1.10.1300.10">
    <property type="entry name" value="3'5'-cyclic nucleotide phosphodiesterase, catalytic domain"/>
    <property type="match status" value="1"/>
</dbReference>
<dbReference type="InterPro" id="IPR023174">
    <property type="entry name" value="PDEase_CS"/>
</dbReference>
<feature type="compositionally biased region" description="Basic and acidic residues" evidence="7">
    <location>
        <begin position="302"/>
        <end position="314"/>
    </location>
</feature>
<dbReference type="SMART" id="SM00471">
    <property type="entry name" value="HDc"/>
    <property type="match status" value="1"/>
</dbReference>
<feature type="region of interest" description="Disordered" evidence="7">
    <location>
        <begin position="280"/>
        <end position="343"/>
    </location>
</feature>
<evidence type="ECO:0000256" key="2">
    <source>
        <dbReference type="ARBA" id="ARBA00022801"/>
    </source>
</evidence>
<dbReference type="Pfam" id="PF00233">
    <property type="entry name" value="PDEase_I"/>
    <property type="match status" value="1"/>
</dbReference>
<gene>
    <name evidence="10" type="ORF">KIPB_004141</name>
</gene>
<evidence type="ECO:0000256" key="1">
    <source>
        <dbReference type="ARBA" id="ARBA00022723"/>
    </source>
</evidence>
<feature type="compositionally biased region" description="Basic residues" evidence="7">
    <location>
        <begin position="284"/>
        <end position="293"/>
    </location>
</feature>
<feature type="binding site" evidence="5">
    <location>
        <position position="501"/>
    </location>
    <ligand>
        <name>Zn(2+)</name>
        <dbReference type="ChEBI" id="CHEBI:29105"/>
        <label>1</label>
    </ligand>
</feature>
<dbReference type="PROSITE" id="PS51845">
    <property type="entry name" value="PDEASE_I_2"/>
    <property type="match status" value="1"/>
</dbReference>
<evidence type="ECO:0000256" key="7">
    <source>
        <dbReference type="SAM" id="MobiDB-lite"/>
    </source>
</evidence>
<name>A0A9K3GHY0_9EUKA</name>
<feature type="binding site" evidence="5">
    <location>
        <position position="628"/>
    </location>
    <ligand>
        <name>Zn(2+)</name>
        <dbReference type="ChEBI" id="CHEBI:29105"/>
        <label>1</label>
    </ligand>
</feature>
<keyword evidence="11" id="KW-1185">Reference proteome</keyword>
<dbReference type="GO" id="GO:0004114">
    <property type="term" value="F:3',5'-cyclic-nucleotide phosphodiesterase activity"/>
    <property type="evidence" value="ECO:0007669"/>
    <property type="project" value="InterPro"/>
</dbReference>
<dbReference type="InterPro" id="IPR002073">
    <property type="entry name" value="PDEase_catalytic_dom"/>
</dbReference>
<feature type="region of interest" description="Disordered" evidence="7">
    <location>
        <begin position="773"/>
        <end position="804"/>
    </location>
</feature>
<feature type="binding site" evidence="5">
    <location>
        <position position="462"/>
    </location>
    <ligand>
        <name>Zn(2+)</name>
        <dbReference type="ChEBI" id="CHEBI:29105"/>
        <label>1</label>
    </ligand>
</feature>
<feature type="binding site" evidence="5">
    <location>
        <position position="501"/>
    </location>
    <ligand>
        <name>Zn(2+)</name>
        <dbReference type="ChEBI" id="CHEBI:29105"/>
        <label>2</label>
    </ligand>
</feature>
<dbReference type="EC" id="3.1.4.-" evidence="6"/>
<dbReference type="InterPro" id="IPR036971">
    <property type="entry name" value="PDEase_catalytic_dom_sf"/>
</dbReference>
<dbReference type="EMBL" id="BDIP01000858">
    <property type="protein sequence ID" value="GIQ82916.1"/>
    <property type="molecule type" value="Genomic_DNA"/>
</dbReference>
<proteinExistence type="inferred from homology"/>
<dbReference type="InterPro" id="IPR003607">
    <property type="entry name" value="HD/PDEase_dom"/>
</dbReference>
<feature type="compositionally biased region" description="Low complexity" evidence="7">
    <location>
        <begin position="246"/>
        <end position="257"/>
    </location>
</feature>
<feature type="domain" description="PDEase" evidence="9">
    <location>
        <begin position="367"/>
        <end position="742"/>
    </location>
</feature>
<dbReference type="CDD" id="cd00077">
    <property type="entry name" value="HDc"/>
    <property type="match status" value="1"/>
</dbReference>
<dbReference type="Pfam" id="PF00615">
    <property type="entry name" value="RGS"/>
    <property type="match status" value="1"/>
</dbReference>
<feature type="active site" description="Proton donor" evidence="3">
    <location>
        <position position="458"/>
    </location>
</feature>
<dbReference type="PRINTS" id="PR00387">
    <property type="entry name" value="PDIESTERASE1"/>
</dbReference>
<comment type="similarity">
    <text evidence="6">Belongs to the cyclic nucleotide phosphodiesterase family.</text>
</comment>
<dbReference type="GO" id="GO:0007165">
    <property type="term" value="P:signal transduction"/>
    <property type="evidence" value="ECO:0007669"/>
    <property type="project" value="InterPro"/>
</dbReference>
<evidence type="ECO:0000313" key="11">
    <source>
        <dbReference type="Proteomes" id="UP000265618"/>
    </source>
</evidence>
<feature type="non-terminal residue" evidence="10">
    <location>
        <position position="804"/>
    </location>
</feature>
<keyword evidence="2 6" id="KW-0378">Hydrolase</keyword>
<keyword evidence="1 5" id="KW-0479">Metal-binding</keyword>
<evidence type="ECO:0000256" key="5">
    <source>
        <dbReference type="PIRSR" id="PIRSR623088-3"/>
    </source>
</evidence>
<dbReference type="PANTHER" id="PTHR11347">
    <property type="entry name" value="CYCLIC NUCLEOTIDE PHOSPHODIESTERASE"/>
    <property type="match status" value="1"/>
</dbReference>
<comment type="caution">
    <text evidence="10">The sequence shown here is derived from an EMBL/GenBank/DDBJ whole genome shotgun (WGS) entry which is preliminary data.</text>
</comment>
<comment type="cofactor">
    <cofactor evidence="6">
        <name>a divalent metal cation</name>
        <dbReference type="ChEBI" id="CHEBI:60240"/>
    </cofactor>
    <text evidence="6">Binds 2 divalent metal cations per subunit. Site 1 may preferentially bind zinc ions, while site 2 has a preference for magnesium and/or manganese ions.</text>
</comment>
<feature type="binding site" evidence="5">
    <location>
        <position position="500"/>
    </location>
    <ligand>
        <name>Zn(2+)</name>
        <dbReference type="ChEBI" id="CHEBI:29105"/>
        <label>1</label>
    </ligand>
</feature>
<evidence type="ECO:0000259" key="8">
    <source>
        <dbReference type="PROSITE" id="PS50132"/>
    </source>
</evidence>
<evidence type="ECO:0000256" key="3">
    <source>
        <dbReference type="PIRSR" id="PIRSR623088-1"/>
    </source>
</evidence>
<evidence type="ECO:0000313" key="10">
    <source>
        <dbReference type="EMBL" id="GIQ82916.1"/>
    </source>
</evidence>
<evidence type="ECO:0000259" key="9">
    <source>
        <dbReference type="PROSITE" id="PS51845"/>
    </source>
</evidence>
<feature type="binding site" evidence="4">
    <location>
        <position position="628"/>
    </location>
    <ligand>
        <name>AMP</name>
        <dbReference type="ChEBI" id="CHEBI:456215"/>
    </ligand>
</feature>
<feature type="binding site" evidence="4">
    <location>
        <position position="683"/>
    </location>
    <ligand>
        <name>AMP</name>
        <dbReference type="ChEBI" id="CHEBI:456215"/>
    </ligand>
</feature>
<feature type="binding site" evidence="4">
    <location>
        <begin position="458"/>
        <end position="462"/>
    </location>
    <ligand>
        <name>AMP</name>
        <dbReference type="ChEBI" id="CHEBI:456215"/>
    </ligand>
</feature>
<dbReference type="InterPro" id="IPR016137">
    <property type="entry name" value="RGS"/>
</dbReference>
<feature type="compositionally biased region" description="Low complexity" evidence="7">
    <location>
        <begin position="322"/>
        <end position="338"/>
    </location>
</feature>
<reference evidence="10 11" key="1">
    <citation type="journal article" date="2018" name="PLoS ONE">
        <title>The draft genome of Kipferlia bialata reveals reductive genome evolution in fornicate parasites.</title>
        <authorList>
            <person name="Tanifuji G."/>
            <person name="Takabayashi S."/>
            <person name="Kume K."/>
            <person name="Takagi M."/>
            <person name="Nakayama T."/>
            <person name="Kamikawa R."/>
            <person name="Inagaki Y."/>
            <person name="Hashimoto T."/>
        </authorList>
    </citation>
    <scope>NUCLEOTIDE SEQUENCE [LARGE SCALE GENOMIC DNA]</scope>
    <source>
        <strain evidence="10">NY0173</strain>
    </source>
</reference>
<evidence type="ECO:0000256" key="6">
    <source>
        <dbReference type="RuleBase" id="RU363067"/>
    </source>
</evidence>